<dbReference type="SMART" id="SM01251">
    <property type="entry name" value="KbaA"/>
    <property type="match status" value="1"/>
</dbReference>
<protein>
    <submittedName>
        <fullName evidence="2">KinB-signaling pathway activation protein</fullName>
    </submittedName>
</protein>
<comment type="caution">
    <text evidence="2">The sequence shown here is derived from an EMBL/GenBank/DDBJ whole genome shotgun (WGS) entry which is preliminary data.</text>
</comment>
<dbReference type="InterPro" id="IPR024164">
    <property type="entry name" value="KinB-signalling_activ"/>
</dbReference>
<feature type="transmembrane region" description="Helical" evidence="1">
    <location>
        <begin position="76"/>
        <end position="94"/>
    </location>
</feature>
<reference evidence="3" key="1">
    <citation type="journal article" date="2019" name="Int. J. Syst. Evol. Microbiol.">
        <title>The Global Catalogue of Microorganisms (GCM) 10K type strain sequencing project: providing services to taxonomists for standard genome sequencing and annotation.</title>
        <authorList>
            <consortium name="The Broad Institute Genomics Platform"/>
            <consortium name="The Broad Institute Genome Sequencing Center for Infectious Disease"/>
            <person name="Wu L."/>
            <person name="Ma J."/>
        </authorList>
    </citation>
    <scope>NUCLEOTIDE SEQUENCE [LARGE SCALE GENOMIC DNA]</scope>
    <source>
        <strain evidence="3">CGMCC 1.12942</strain>
    </source>
</reference>
<feature type="transmembrane region" description="Helical" evidence="1">
    <location>
        <begin position="162"/>
        <end position="183"/>
    </location>
</feature>
<feature type="transmembrane region" description="Helical" evidence="1">
    <location>
        <begin position="44"/>
        <end position="64"/>
    </location>
</feature>
<gene>
    <name evidence="2" type="ORF">ACFQNG_16230</name>
</gene>
<dbReference type="EMBL" id="JBHTBW010000058">
    <property type="protein sequence ID" value="MFC7442622.1"/>
    <property type="molecule type" value="Genomic_DNA"/>
</dbReference>
<sequence length="201" mass="22441">MTLKKLFYWFWSTLVLGGVTAVVLAFVLEAMAGQKMFGDITKQLLLSLTLAAVAELGFFAYLVFNFLAKGLIRHKLGYDVTMLVLTVIILGNLVYLNTVKFSGESFWLHLLIPFIILLTALIVAKLKEKWTNASAYIPTLFFMVVATILEAIPSINSKAGEIPLLIIFHSVVVLLVCNAWQILQLHRWLKPTAKPQQTTSA</sequence>
<dbReference type="RefSeq" id="WP_379866628.1">
    <property type="nucleotide sequence ID" value="NZ_JBHTBW010000058.1"/>
</dbReference>
<keyword evidence="1" id="KW-0812">Transmembrane</keyword>
<evidence type="ECO:0000256" key="1">
    <source>
        <dbReference type="SAM" id="Phobius"/>
    </source>
</evidence>
<evidence type="ECO:0000313" key="2">
    <source>
        <dbReference type="EMBL" id="MFC7442622.1"/>
    </source>
</evidence>
<keyword evidence="3" id="KW-1185">Reference proteome</keyword>
<feature type="transmembrane region" description="Helical" evidence="1">
    <location>
        <begin position="7"/>
        <end position="32"/>
    </location>
</feature>
<accession>A0ABW2RPD0</accession>
<feature type="transmembrane region" description="Helical" evidence="1">
    <location>
        <begin position="136"/>
        <end position="156"/>
    </location>
</feature>
<dbReference type="Proteomes" id="UP001596500">
    <property type="component" value="Unassembled WGS sequence"/>
</dbReference>
<proteinExistence type="predicted"/>
<organism evidence="2 3">
    <name type="scientific">Laceyella putida</name>
    <dbReference type="NCBI Taxonomy" id="110101"/>
    <lineage>
        <taxon>Bacteria</taxon>
        <taxon>Bacillati</taxon>
        <taxon>Bacillota</taxon>
        <taxon>Bacilli</taxon>
        <taxon>Bacillales</taxon>
        <taxon>Thermoactinomycetaceae</taxon>
        <taxon>Laceyella</taxon>
    </lineage>
</organism>
<evidence type="ECO:0000313" key="3">
    <source>
        <dbReference type="Proteomes" id="UP001596500"/>
    </source>
</evidence>
<keyword evidence="1" id="KW-1133">Transmembrane helix</keyword>
<dbReference type="Pfam" id="PF14089">
    <property type="entry name" value="KbaA"/>
    <property type="match status" value="1"/>
</dbReference>
<name>A0ABW2RPD0_9BACL</name>
<keyword evidence="1" id="KW-0472">Membrane</keyword>
<feature type="transmembrane region" description="Helical" evidence="1">
    <location>
        <begin position="106"/>
        <end position="124"/>
    </location>
</feature>